<feature type="transmembrane region" description="Helical" evidence="6">
    <location>
        <begin position="232"/>
        <end position="253"/>
    </location>
</feature>
<organism evidence="8 9">
    <name type="scientific">Jatropha curcas</name>
    <name type="common">Barbados nut</name>
    <dbReference type="NCBI Taxonomy" id="180498"/>
    <lineage>
        <taxon>Eukaryota</taxon>
        <taxon>Viridiplantae</taxon>
        <taxon>Streptophyta</taxon>
        <taxon>Embryophyta</taxon>
        <taxon>Tracheophyta</taxon>
        <taxon>Spermatophyta</taxon>
        <taxon>Magnoliopsida</taxon>
        <taxon>eudicotyledons</taxon>
        <taxon>Gunneridae</taxon>
        <taxon>Pentapetalae</taxon>
        <taxon>rosids</taxon>
        <taxon>fabids</taxon>
        <taxon>Malpighiales</taxon>
        <taxon>Euphorbiaceae</taxon>
        <taxon>Crotonoideae</taxon>
        <taxon>Jatropheae</taxon>
        <taxon>Jatropha</taxon>
    </lineage>
</organism>
<evidence type="ECO:0000256" key="4">
    <source>
        <dbReference type="ARBA" id="ARBA00022989"/>
    </source>
</evidence>
<feature type="transmembrane region" description="Helical" evidence="6">
    <location>
        <begin position="60"/>
        <end position="78"/>
    </location>
</feature>
<accession>A0A067JMT7</accession>
<dbReference type="GO" id="GO:0016020">
    <property type="term" value="C:membrane"/>
    <property type="evidence" value="ECO:0007669"/>
    <property type="project" value="UniProtKB-SubCell"/>
</dbReference>
<evidence type="ECO:0000256" key="3">
    <source>
        <dbReference type="ARBA" id="ARBA00022692"/>
    </source>
</evidence>
<feature type="transmembrane region" description="Helical" evidence="6">
    <location>
        <begin position="128"/>
        <end position="151"/>
    </location>
</feature>
<evidence type="ECO:0000259" key="7">
    <source>
        <dbReference type="Pfam" id="PF00892"/>
    </source>
</evidence>
<dbReference type="InterPro" id="IPR000620">
    <property type="entry name" value="EamA_dom"/>
</dbReference>
<evidence type="ECO:0000256" key="1">
    <source>
        <dbReference type="ARBA" id="ARBA00004141"/>
    </source>
</evidence>
<keyword evidence="9" id="KW-1185">Reference proteome</keyword>
<feature type="domain" description="EamA" evidence="7">
    <location>
        <begin position="9"/>
        <end position="138"/>
    </location>
</feature>
<protein>
    <recommendedName>
        <fullName evidence="6">WAT1-related protein</fullName>
    </recommendedName>
</protein>
<evidence type="ECO:0000313" key="9">
    <source>
        <dbReference type="Proteomes" id="UP000027138"/>
    </source>
</evidence>
<comment type="subcellular location">
    <subcellularLocation>
        <location evidence="1 6">Membrane</location>
        <topology evidence="1 6">Multi-pass membrane protein</topology>
    </subcellularLocation>
</comment>
<evidence type="ECO:0000256" key="5">
    <source>
        <dbReference type="ARBA" id="ARBA00023136"/>
    </source>
</evidence>
<feature type="transmembrane region" description="Helical" evidence="6">
    <location>
        <begin position="163"/>
        <end position="184"/>
    </location>
</feature>
<feature type="domain" description="EamA" evidence="7">
    <location>
        <begin position="166"/>
        <end position="304"/>
    </location>
</feature>
<dbReference type="Proteomes" id="UP000027138">
    <property type="component" value="Unassembled WGS sequence"/>
</dbReference>
<dbReference type="PANTHER" id="PTHR31218">
    <property type="entry name" value="WAT1-RELATED PROTEIN"/>
    <property type="match status" value="1"/>
</dbReference>
<keyword evidence="3 6" id="KW-0812">Transmembrane</keyword>
<feature type="transmembrane region" description="Helical" evidence="6">
    <location>
        <begin position="84"/>
        <end position="108"/>
    </location>
</feature>
<evidence type="ECO:0000313" key="8">
    <source>
        <dbReference type="EMBL" id="KDP21320.1"/>
    </source>
</evidence>
<dbReference type="AlphaFoldDB" id="A0A067JMT7"/>
<gene>
    <name evidence="8" type="ORF">JCGZ_21791</name>
</gene>
<feature type="transmembrane region" description="Helical" evidence="6">
    <location>
        <begin position="196"/>
        <end position="217"/>
    </location>
</feature>
<keyword evidence="4 6" id="KW-1133">Transmembrane helix</keyword>
<reference evidence="8 9" key="1">
    <citation type="journal article" date="2014" name="PLoS ONE">
        <title>Global Analysis of Gene Expression Profiles in Physic Nut (Jatropha curcas L.) Seedlings Exposed to Salt Stress.</title>
        <authorList>
            <person name="Zhang L."/>
            <person name="Zhang C."/>
            <person name="Wu P."/>
            <person name="Chen Y."/>
            <person name="Li M."/>
            <person name="Jiang H."/>
            <person name="Wu G."/>
        </authorList>
    </citation>
    <scope>NUCLEOTIDE SEQUENCE [LARGE SCALE GENOMIC DNA]</scope>
    <source>
        <strain evidence="9">cv. GZQX0401</strain>
        <tissue evidence="8">Young leaves</tissue>
    </source>
</reference>
<feature type="transmembrane region" description="Helical" evidence="6">
    <location>
        <begin position="26"/>
        <end position="48"/>
    </location>
</feature>
<dbReference type="GO" id="GO:0022857">
    <property type="term" value="F:transmembrane transporter activity"/>
    <property type="evidence" value="ECO:0007669"/>
    <property type="project" value="InterPro"/>
</dbReference>
<dbReference type="OrthoDB" id="1746609at2759"/>
<feature type="transmembrane region" description="Helical" evidence="6">
    <location>
        <begin position="286"/>
        <end position="304"/>
    </location>
</feature>
<dbReference type="InterPro" id="IPR030184">
    <property type="entry name" value="WAT1-related"/>
</dbReference>
<dbReference type="InterPro" id="IPR037185">
    <property type="entry name" value="EmrE-like"/>
</dbReference>
<evidence type="ECO:0000256" key="2">
    <source>
        <dbReference type="ARBA" id="ARBA00007635"/>
    </source>
</evidence>
<keyword evidence="5 6" id="KW-0472">Membrane</keyword>
<proteinExistence type="inferred from homology"/>
<dbReference type="EMBL" id="KK915662">
    <property type="protein sequence ID" value="KDP21320.1"/>
    <property type="molecule type" value="Genomic_DNA"/>
</dbReference>
<comment type="similarity">
    <text evidence="2 6">Belongs to the drug/metabolite transporter (DMT) superfamily. Plant drug/metabolite exporter (P-DME) (TC 2.A.7.4) family.</text>
</comment>
<dbReference type="SUPFAM" id="SSF103481">
    <property type="entry name" value="Multidrug resistance efflux transporter EmrE"/>
    <property type="match status" value="1"/>
</dbReference>
<evidence type="ECO:0000256" key="6">
    <source>
        <dbReference type="RuleBase" id="RU363077"/>
    </source>
</evidence>
<sequence length="345" mass="37916">MVGVEFMVVGISTIMKAAMNKGMSQFVYIVYSNAFALFILLPSSFIFYRERSPPKLNACIFSRILLLSIVSFSIQTLFNTGIKYSSPTLCTAMADLTPAFTVLLSVIFRMEKLEFRLQSSQAKSIGTIISVAGALIVSLYKGQLIIANVAYQIDDQLLLLSSNWVIGGIFCAVGALCLASLYIVQTWILKEYPTELMVTLISCIFVTLLSAVVSLIVEKDSNAWILKPDVELTAILCSAIFAVSLRSVVHAWACREKGPLYTAMFKPLRMVIATFMGVSFLADNLYVGSVIGGIIIALGFYTVIWGKSQEEKMDEEDKGNPNLDSSSHKIPLLRNKSTDLQSTIA</sequence>
<dbReference type="Pfam" id="PF00892">
    <property type="entry name" value="EamA"/>
    <property type="match status" value="2"/>
</dbReference>
<name>A0A067JMT7_JATCU</name>